<dbReference type="GO" id="GO:0004553">
    <property type="term" value="F:hydrolase activity, hydrolyzing O-glycosyl compounds"/>
    <property type="evidence" value="ECO:0007669"/>
    <property type="project" value="UniProtKB-ARBA"/>
</dbReference>
<sequence>MIFQINRSNTLTSFAIGLATTVVVLSGCSKDDNERDVNSNKAELKRLTDSVNAVYSNAPEGRDVGQYPKQARTELKKAIDMAHTVNTGEYTQQEVNSAFSSLRRAVSAFSQRAIAEVAAENLIAKWLFAGNTLDATPNKHDGILKSGIIGTEKSPVDGGTLPVLTTDRFGQTGNAYEFSNGAYIEVPYTASLNPEVMSISLWVNPKETFGDNYMVSLNRWNGFKFQLQTDNFLFLTMKATTATYDRDSNPGKMTVGQWHHAVVTFGNGAITFYVDGVQSKTESLLGTLAKLTSPINLAIGQQLPKDKFNFTDSSNPNYFYGGSFFKGSLDDIRYYNKVLSADEVGRIYNNEKPD</sequence>
<evidence type="ECO:0008006" key="3">
    <source>
        <dbReference type="Google" id="ProtNLM"/>
    </source>
</evidence>
<dbReference type="OrthoDB" id="9814380at2"/>
<evidence type="ECO:0000313" key="1">
    <source>
        <dbReference type="EMBL" id="MVN91155.1"/>
    </source>
</evidence>
<name>A0A6I4I7G1_9SPHI</name>
<dbReference type="Proteomes" id="UP000434850">
    <property type="component" value="Unassembled WGS sequence"/>
</dbReference>
<keyword evidence="2" id="KW-1185">Reference proteome</keyword>
<gene>
    <name evidence="1" type="ORF">GO816_08480</name>
</gene>
<dbReference type="InterPro" id="IPR013320">
    <property type="entry name" value="ConA-like_dom_sf"/>
</dbReference>
<comment type="caution">
    <text evidence="1">The sequence shown here is derived from an EMBL/GenBank/DDBJ whole genome shotgun (WGS) entry which is preliminary data.</text>
</comment>
<dbReference type="AlphaFoldDB" id="A0A6I4I7G1"/>
<evidence type="ECO:0000313" key="2">
    <source>
        <dbReference type="Proteomes" id="UP000434850"/>
    </source>
</evidence>
<dbReference type="EMBL" id="WQLA01000003">
    <property type="protein sequence ID" value="MVN91155.1"/>
    <property type="molecule type" value="Genomic_DNA"/>
</dbReference>
<dbReference type="SUPFAM" id="SSF49899">
    <property type="entry name" value="Concanavalin A-like lectins/glucanases"/>
    <property type="match status" value="1"/>
</dbReference>
<dbReference type="Gene3D" id="2.60.120.200">
    <property type="match status" value="1"/>
</dbReference>
<dbReference type="GO" id="GO:0005975">
    <property type="term" value="P:carbohydrate metabolic process"/>
    <property type="evidence" value="ECO:0007669"/>
    <property type="project" value="UniProtKB-ARBA"/>
</dbReference>
<organism evidence="1 2">
    <name type="scientific">Mucilaginibacter aquatilis</name>
    <dbReference type="NCBI Taxonomy" id="1517760"/>
    <lineage>
        <taxon>Bacteria</taxon>
        <taxon>Pseudomonadati</taxon>
        <taxon>Bacteroidota</taxon>
        <taxon>Sphingobacteriia</taxon>
        <taxon>Sphingobacteriales</taxon>
        <taxon>Sphingobacteriaceae</taxon>
        <taxon>Mucilaginibacter</taxon>
    </lineage>
</organism>
<dbReference type="RefSeq" id="WP_157541201.1">
    <property type="nucleotide sequence ID" value="NZ_WQLA01000003.1"/>
</dbReference>
<reference evidence="1 2" key="1">
    <citation type="submission" date="2019-12" db="EMBL/GenBank/DDBJ databases">
        <title>Mucilaginibacter sp. HME9299 genome sequencing and assembly.</title>
        <authorList>
            <person name="Kang H."/>
            <person name="Kim H."/>
            <person name="Joh K."/>
        </authorList>
    </citation>
    <scope>NUCLEOTIDE SEQUENCE [LARGE SCALE GENOMIC DNA]</scope>
    <source>
        <strain evidence="1 2">HME9299</strain>
    </source>
</reference>
<dbReference type="Gene3D" id="1.20.1270.90">
    <property type="entry name" value="AF1782-like"/>
    <property type="match status" value="1"/>
</dbReference>
<accession>A0A6I4I7G1</accession>
<proteinExistence type="predicted"/>
<protein>
    <recommendedName>
        <fullName evidence="3">LamG domain-containing protein</fullName>
    </recommendedName>
</protein>
<dbReference type="Pfam" id="PF13385">
    <property type="entry name" value="Laminin_G_3"/>
    <property type="match status" value="1"/>
</dbReference>
<dbReference type="PROSITE" id="PS51257">
    <property type="entry name" value="PROKAR_LIPOPROTEIN"/>
    <property type="match status" value="1"/>
</dbReference>